<keyword evidence="2" id="KW-0813">Transport</keyword>
<keyword evidence="3" id="KW-1003">Cell membrane</keyword>
<dbReference type="PANTHER" id="PTHR34229">
    <property type="entry name" value="METAL TRANSPORT PROTEIN HI_1621-RELATED"/>
    <property type="match status" value="1"/>
</dbReference>
<feature type="transmembrane region" description="Helical" evidence="7">
    <location>
        <begin position="181"/>
        <end position="207"/>
    </location>
</feature>
<dbReference type="InterPro" id="IPR002751">
    <property type="entry name" value="CbiM/NikMN"/>
</dbReference>
<dbReference type="AlphaFoldDB" id="A0A6J6EYI2"/>
<evidence type="ECO:0000313" key="8">
    <source>
        <dbReference type="EMBL" id="CAB4580359.1"/>
    </source>
</evidence>
<dbReference type="GO" id="GO:0000041">
    <property type="term" value="P:transition metal ion transport"/>
    <property type="evidence" value="ECO:0007669"/>
    <property type="project" value="InterPro"/>
</dbReference>
<evidence type="ECO:0000256" key="6">
    <source>
        <dbReference type="ARBA" id="ARBA00023136"/>
    </source>
</evidence>
<keyword evidence="5 7" id="KW-1133">Transmembrane helix</keyword>
<feature type="transmembrane region" description="Helical" evidence="7">
    <location>
        <begin position="45"/>
        <end position="65"/>
    </location>
</feature>
<feature type="transmembrane region" description="Helical" evidence="7">
    <location>
        <begin position="12"/>
        <end position="33"/>
    </location>
</feature>
<keyword evidence="4 7" id="KW-0812">Transmembrane</keyword>
<dbReference type="Pfam" id="PF01891">
    <property type="entry name" value="CbiM"/>
    <property type="match status" value="1"/>
</dbReference>
<name>A0A6J6EYI2_9ZZZZ</name>
<evidence type="ECO:0000256" key="3">
    <source>
        <dbReference type="ARBA" id="ARBA00022475"/>
    </source>
</evidence>
<protein>
    <submittedName>
        <fullName evidence="8">Unannotated protein</fullName>
    </submittedName>
</protein>
<sequence>MKIPQLHIPDGFINAPVSILFLVISAFFVFLALRGAKNQLDEKVAPLAGLAAVFIFAMQMINFPVAAGTSGHLIGGALAAILIGPWAGVLAVTVVLIVQALVFADGGLTAIGLNVFIMAVLATLGAWYIFRFLQKIFPKNRIGFLSATAIAAYLSVPISAIGFTLQFALGGTAAITLDKVLIAMVGVHSVIGIGEAIITVLTISAVLSVRKDLVYGASNSKISLVK</sequence>
<comment type="subcellular location">
    <subcellularLocation>
        <location evidence="1">Cell membrane</location>
        <topology evidence="1">Multi-pass membrane protein</topology>
    </subcellularLocation>
</comment>
<dbReference type="EMBL" id="CAEZTU010000043">
    <property type="protein sequence ID" value="CAB4580359.1"/>
    <property type="molecule type" value="Genomic_DNA"/>
</dbReference>
<evidence type="ECO:0000256" key="7">
    <source>
        <dbReference type="SAM" id="Phobius"/>
    </source>
</evidence>
<evidence type="ECO:0000256" key="2">
    <source>
        <dbReference type="ARBA" id="ARBA00022448"/>
    </source>
</evidence>
<dbReference type="GO" id="GO:0005886">
    <property type="term" value="C:plasma membrane"/>
    <property type="evidence" value="ECO:0007669"/>
    <property type="project" value="UniProtKB-SubCell"/>
</dbReference>
<accession>A0A6J6EYI2</accession>
<feature type="transmembrane region" description="Helical" evidence="7">
    <location>
        <begin position="77"/>
        <end position="102"/>
    </location>
</feature>
<feature type="transmembrane region" description="Helical" evidence="7">
    <location>
        <begin position="108"/>
        <end position="130"/>
    </location>
</feature>
<reference evidence="8" key="1">
    <citation type="submission" date="2020-05" db="EMBL/GenBank/DDBJ databases">
        <authorList>
            <person name="Chiriac C."/>
            <person name="Salcher M."/>
            <person name="Ghai R."/>
            <person name="Kavagutti S V."/>
        </authorList>
    </citation>
    <scope>NUCLEOTIDE SEQUENCE</scope>
</reference>
<feature type="transmembrane region" description="Helical" evidence="7">
    <location>
        <begin position="142"/>
        <end position="169"/>
    </location>
</feature>
<evidence type="ECO:0000256" key="1">
    <source>
        <dbReference type="ARBA" id="ARBA00004651"/>
    </source>
</evidence>
<organism evidence="8">
    <name type="scientific">freshwater metagenome</name>
    <dbReference type="NCBI Taxonomy" id="449393"/>
    <lineage>
        <taxon>unclassified sequences</taxon>
        <taxon>metagenomes</taxon>
        <taxon>ecological metagenomes</taxon>
    </lineage>
</organism>
<evidence type="ECO:0000256" key="4">
    <source>
        <dbReference type="ARBA" id="ARBA00022692"/>
    </source>
</evidence>
<gene>
    <name evidence="8" type="ORF">UFOPK1740_00885</name>
</gene>
<keyword evidence="6 7" id="KW-0472">Membrane</keyword>
<evidence type="ECO:0000256" key="5">
    <source>
        <dbReference type="ARBA" id="ARBA00022989"/>
    </source>
</evidence>
<dbReference type="Gene3D" id="1.10.1760.20">
    <property type="match status" value="1"/>
</dbReference>
<proteinExistence type="predicted"/>
<dbReference type="PANTHER" id="PTHR34229:SF1">
    <property type="entry name" value="METAL TRANSPORT PROTEIN HI_1621-RELATED"/>
    <property type="match status" value="1"/>
</dbReference>